<dbReference type="SUPFAM" id="SSF103473">
    <property type="entry name" value="MFS general substrate transporter"/>
    <property type="match status" value="1"/>
</dbReference>
<feature type="transmembrane region" description="Helical" evidence="7">
    <location>
        <begin position="109"/>
        <end position="127"/>
    </location>
</feature>
<keyword evidence="2" id="KW-0813">Transport</keyword>
<dbReference type="InterPro" id="IPR004638">
    <property type="entry name" value="EmrB-like"/>
</dbReference>
<feature type="transmembrane region" description="Helical" evidence="7">
    <location>
        <begin position="134"/>
        <end position="153"/>
    </location>
</feature>
<evidence type="ECO:0000256" key="6">
    <source>
        <dbReference type="ARBA" id="ARBA00023136"/>
    </source>
</evidence>
<keyword evidence="6 7" id="KW-0472">Membrane</keyword>
<protein>
    <submittedName>
        <fullName evidence="9">Multidrug transporter</fullName>
    </submittedName>
</protein>
<feature type="transmembrane region" description="Helical" evidence="7">
    <location>
        <begin position="439"/>
        <end position="456"/>
    </location>
</feature>
<dbReference type="InterPro" id="IPR020846">
    <property type="entry name" value="MFS_dom"/>
</dbReference>
<comment type="subcellular location">
    <subcellularLocation>
        <location evidence="1">Cell membrane</location>
        <topology evidence="1">Multi-pass membrane protein</topology>
    </subcellularLocation>
</comment>
<dbReference type="InterPro" id="IPR011701">
    <property type="entry name" value="MFS"/>
</dbReference>
<evidence type="ECO:0000256" key="4">
    <source>
        <dbReference type="ARBA" id="ARBA00022692"/>
    </source>
</evidence>
<feature type="transmembrane region" description="Helical" evidence="7">
    <location>
        <begin position="305"/>
        <end position="326"/>
    </location>
</feature>
<evidence type="ECO:0000256" key="1">
    <source>
        <dbReference type="ARBA" id="ARBA00004651"/>
    </source>
</evidence>
<evidence type="ECO:0000259" key="8">
    <source>
        <dbReference type="PROSITE" id="PS50850"/>
    </source>
</evidence>
<evidence type="ECO:0000313" key="10">
    <source>
        <dbReference type="Proteomes" id="UP000093695"/>
    </source>
</evidence>
<feature type="transmembrane region" description="Helical" evidence="7">
    <location>
        <begin position="77"/>
        <end position="103"/>
    </location>
</feature>
<dbReference type="Gene3D" id="1.20.1250.20">
    <property type="entry name" value="MFS general substrate transporter like domains"/>
    <property type="match status" value="1"/>
</dbReference>
<feature type="transmembrane region" description="Helical" evidence="7">
    <location>
        <begin position="165"/>
        <end position="184"/>
    </location>
</feature>
<feature type="transmembrane region" description="Helical" evidence="7">
    <location>
        <begin position="47"/>
        <end position="65"/>
    </location>
</feature>
<evidence type="ECO:0000313" key="9">
    <source>
        <dbReference type="EMBL" id="ANN21673.1"/>
    </source>
</evidence>
<dbReference type="Gene3D" id="1.20.1720.10">
    <property type="entry name" value="Multidrug resistance protein D"/>
    <property type="match status" value="1"/>
</dbReference>
<feature type="transmembrane region" description="Helical" evidence="7">
    <location>
        <begin position="196"/>
        <end position="215"/>
    </location>
</feature>
<keyword evidence="4 7" id="KW-0812">Transmembrane</keyword>
<name>A0A193CBD1_AMYOR</name>
<evidence type="ECO:0000256" key="7">
    <source>
        <dbReference type="SAM" id="Phobius"/>
    </source>
</evidence>
<feature type="domain" description="Major facilitator superfamily (MFS) profile" evidence="8">
    <location>
        <begin position="11"/>
        <end position="461"/>
    </location>
</feature>
<sequence length="466" mass="48507">MTDSEGKPWGALAALCSGVFLFMLDTAIVPVTVPVMVRELSASLNSVVWVTSVYLFASAVPMLFTSKLGTRYGPKRVFVAGLALFTAASVVCGAATSISTLIVARGLQGFGAALMTPQTLTLLTHLFPPSSRGVAMGVWGAVSGLATVTGPLVGGTLVDSLGWPWIFYINVPIGGLALILAVMLIPDWRPRDTGRFDVPGIVLSGAGFLLFVFGVHNGQRFGWGEVWGGVTVSQVIVTGLILLVAFAWWQRVARFPLMPLRMFANRDFSVGVVTLLLFSFAVTGMFFPLMIYFQTVLGLSPSTAGMLTAPMSLLSGTVAPLGGWLAGRFDAKILLVAGLTLVAGGLTVIATMVAAGTGPWSLLPGLLLCGTGMGIVFSPMSTLTMGSVRPEFLGPASGTFNMAFQAGGVLGSATVGVLLQARIAAVHETDLATAVKESLWLPVGVLLAGALVATGLRSARQRIVSP</sequence>
<dbReference type="EMBL" id="CP016174">
    <property type="protein sequence ID" value="ANN21673.1"/>
    <property type="molecule type" value="Genomic_DNA"/>
</dbReference>
<reference evidence="9 10" key="1">
    <citation type="journal article" date="2015" name="Genome Announc.">
        <title>Draft Genome Sequence of Norvancomycin-Producing Strain Amycolatopsis orientalis CPCC200066.</title>
        <authorList>
            <person name="Lei X."/>
            <person name="Yuan F."/>
            <person name="Shi Y."/>
            <person name="Li X."/>
            <person name="Wang L."/>
            <person name="Hong B."/>
        </authorList>
    </citation>
    <scope>NUCLEOTIDE SEQUENCE [LARGE SCALE GENOMIC DNA]</scope>
    <source>
        <strain evidence="9 10">B-37</strain>
    </source>
</reference>
<evidence type="ECO:0000256" key="2">
    <source>
        <dbReference type="ARBA" id="ARBA00022448"/>
    </source>
</evidence>
<dbReference type="GO" id="GO:0005886">
    <property type="term" value="C:plasma membrane"/>
    <property type="evidence" value="ECO:0007669"/>
    <property type="project" value="UniProtKB-SubCell"/>
</dbReference>
<keyword evidence="5 7" id="KW-1133">Transmembrane helix</keyword>
<keyword evidence="10" id="KW-1185">Reference proteome</keyword>
<feature type="transmembrane region" description="Helical" evidence="7">
    <location>
        <begin position="399"/>
        <end position="419"/>
    </location>
</feature>
<organism evidence="9 10">
    <name type="scientific">Amycolatopsis orientalis</name>
    <name type="common">Nocardia orientalis</name>
    <dbReference type="NCBI Taxonomy" id="31958"/>
    <lineage>
        <taxon>Bacteria</taxon>
        <taxon>Bacillati</taxon>
        <taxon>Actinomycetota</taxon>
        <taxon>Actinomycetes</taxon>
        <taxon>Pseudonocardiales</taxon>
        <taxon>Pseudonocardiaceae</taxon>
        <taxon>Amycolatopsis</taxon>
    </lineage>
</organism>
<dbReference type="InterPro" id="IPR036259">
    <property type="entry name" value="MFS_trans_sf"/>
</dbReference>
<feature type="transmembrane region" description="Helical" evidence="7">
    <location>
        <begin position="227"/>
        <end position="249"/>
    </location>
</feature>
<feature type="transmembrane region" description="Helical" evidence="7">
    <location>
        <begin position="360"/>
        <end position="378"/>
    </location>
</feature>
<dbReference type="PRINTS" id="PR01036">
    <property type="entry name" value="TCRTETB"/>
</dbReference>
<feature type="transmembrane region" description="Helical" evidence="7">
    <location>
        <begin position="12"/>
        <end position="35"/>
    </location>
</feature>
<dbReference type="Pfam" id="PF07690">
    <property type="entry name" value="MFS_1"/>
    <property type="match status" value="1"/>
</dbReference>
<dbReference type="NCBIfam" id="TIGR00711">
    <property type="entry name" value="efflux_EmrB"/>
    <property type="match status" value="1"/>
</dbReference>
<proteinExistence type="predicted"/>
<dbReference type="PROSITE" id="PS50850">
    <property type="entry name" value="MFS"/>
    <property type="match status" value="1"/>
</dbReference>
<feature type="transmembrane region" description="Helical" evidence="7">
    <location>
        <begin position="333"/>
        <end position="354"/>
    </location>
</feature>
<dbReference type="RefSeq" id="WP_052674935.1">
    <property type="nucleotide sequence ID" value="NZ_CP016174.1"/>
</dbReference>
<dbReference type="CDD" id="cd17321">
    <property type="entry name" value="MFS_MMR_MDR_like"/>
    <property type="match status" value="1"/>
</dbReference>
<dbReference type="PANTHER" id="PTHR42718:SF46">
    <property type="entry name" value="BLR6921 PROTEIN"/>
    <property type="match status" value="1"/>
</dbReference>
<dbReference type="PANTHER" id="PTHR42718">
    <property type="entry name" value="MAJOR FACILITATOR SUPERFAMILY MULTIDRUG TRANSPORTER MFSC"/>
    <property type="match status" value="1"/>
</dbReference>
<dbReference type="Proteomes" id="UP000093695">
    <property type="component" value="Chromosome"/>
</dbReference>
<dbReference type="GO" id="GO:0022857">
    <property type="term" value="F:transmembrane transporter activity"/>
    <property type="evidence" value="ECO:0007669"/>
    <property type="project" value="InterPro"/>
</dbReference>
<gene>
    <name evidence="9" type="ORF">SD37_09725</name>
</gene>
<feature type="transmembrane region" description="Helical" evidence="7">
    <location>
        <begin position="270"/>
        <end position="293"/>
    </location>
</feature>
<dbReference type="KEGG" id="aori:SD37_09725"/>
<accession>A0A193CBD1</accession>
<evidence type="ECO:0000256" key="3">
    <source>
        <dbReference type="ARBA" id="ARBA00022475"/>
    </source>
</evidence>
<keyword evidence="3" id="KW-1003">Cell membrane</keyword>
<dbReference type="AlphaFoldDB" id="A0A193CBD1"/>
<evidence type="ECO:0000256" key="5">
    <source>
        <dbReference type="ARBA" id="ARBA00022989"/>
    </source>
</evidence>